<keyword evidence="6" id="KW-1185">Reference proteome</keyword>
<dbReference type="SUPFAM" id="SSF52540">
    <property type="entry name" value="P-loop containing nucleoside triphosphate hydrolases"/>
    <property type="match status" value="1"/>
</dbReference>
<keyword evidence="2" id="KW-0812">Transmembrane</keyword>
<dbReference type="GO" id="GO:0005524">
    <property type="term" value="F:ATP binding"/>
    <property type="evidence" value="ECO:0007669"/>
    <property type="project" value="TreeGrafter"/>
</dbReference>
<dbReference type="EMBL" id="CASHTH010000306">
    <property type="protein sequence ID" value="CAI7997278.1"/>
    <property type="molecule type" value="Genomic_DNA"/>
</dbReference>
<dbReference type="Gene3D" id="3.40.50.300">
    <property type="entry name" value="P-loop containing nucleotide triphosphate hydrolases"/>
    <property type="match status" value="1"/>
</dbReference>
<gene>
    <name evidence="5" type="ORF">GBAR_LOCUS2127</name>
</gene>
<dbReference type="GO" id="GO:0042626">
    <property type="term" value="F:ATPase-coupled transmembrane transporter activity"/>
    <property type="evidence" value="ECO:0007669"/>
    <property type="project" value="TreeGrafter"/>
</dbReference>
<accession>A0AA35R063</accession>
<dbReference type="PANTHER" id="PTHR11384">
    <property type="entry name" value="ATP-BINDING CASSETTE, SUB-FAMILY D MEMBER"/>
    <property type="match status" value="1"/>
</dbReference>
<dbReference type="Proteomes" id="UP001174909">
    <property type="component" value="Unassembled WGS sequence"/>
</dbReference>
<evidence type="ECO:0000256" key="1">
    <source>
        <dbReference type="ARBA" id="ARBA00022448"/>
    </source>
</evidence>
<dbReference type="GO" id="GO:0005324">
    <property type="term" value="F:long-chain fatty acid transmembrane transporter activity"/>
    <property type="evidence" value="ECO:0007669"/>
    <property type="project" value="TreeGrafter"/>
</dbReference>
<protein>
    <submittedName>
        <fullName evidence="5">Lysosomal cobalamin transporter ABCD4</fullName>
    </submittedName>
</protein>
<dbReference type="InterPro" id="IPR027417">
    <property type="entry name" value="P-loop_NTPase"/>
</dbReference>
<proteinExistence type="predicted"/>
<name>A0AA35R063_GEOBA</name>
<evidence type="ECO:0000256" key="4">
    <source>
        <dbReference type="ARBA" id="ARBA00023136"/>
    </source>
</evidence>
<evidence type="ECO:0000256" key="2">
    <source>
        <dbReference type="ARBA" id="ARBA00022692"/>
    </source>
</evidence>
<keyword evidence="4" id="KW-0472">Membrane</keyword>
<comment type="caution">
    <text evidence="5">The sequence shown here is derived from an EMBL/GenBank/DDBJ whole genome shotgun (WGS) entry which is preliminary data.</text>
</comment>
<dbReference type="GO" id="GO:0042760">
    <property type="term" value="P:very long-chain fatty acid catabolic process"/>
    <property type="evidence" value="ECO:0007669"/>
    <property type="project" value="TreeGrafter"/>
</dbReference>
<keyword evidence="1" id="KW-0813">Transport</keyword>
<evidence type="ECO:0000313" key="5">
    <source>
        <dbReference type="EMBL" id="CAI7997278.1"/>
    </source>
</evidence>
<dbReference type="GO" id="GO:0007031">
    <property type="term" value="P:peroxisome organization"/>
    <property type="evidence" value="ECO:0007669"/>
    <property type="project" value="TreeGrafter"/>
</dbReference>
<dbReference type="GO" id="GO:0006635">
    <property type="term" value="P:fatty acid beta-oxidation"/>
    <property type="evidence" value="ECO:0007669"/>
    <property type="project" value="TreeGrafter"/>
</dbReference>
<reference evidence="5" key="1">
    <citation type="submission" date="2023-03" db="EMBL/GenBank/DDBJ databases">
        <authorList>
            <person name="Steffen K."/>
            <person name="Cardenas P."/>
        </authorList>
    </citation>
    <scope>NUCLEOTIDE SEQUENCE</scope>
</reference>
<dbReference type="GO" id="GO:0015910">
    <property type="term" value="P:long-chain fatty acid import into peroxisome"/>
    <property type="evidence" value="ECO:0007669"/>
    <property type="project" value="TreeGrafter"/>
</dbReference>
<dbReference type="PANTHER" id="PTHR11384:SF59">
    <property type="entry name" value="LYSOSOMAL COBALAMIN TRANSPORTER ABCD4"/>
    <property type="match status" value="1"/>
</dbReference>
<dbReference type="InterPro" id="IPR050835">
    <property type="entry name" value="ABC_transporter_sub-D"/>
</dbReference>
<keyword evidence="3" id="KW-1133">Transmembrane helix</keyword>
<sequence>MQKIGFARLFYHQPQYAVLDEATSSLSEEDEMSLYSTSKQLNITILSIGHRSTLQRCHVQKLHIYSRHNWTLQEIHKH</sequence>
<evidence type="ECO:0000256" key="3">
    <source>
        <dbReference type="ARBA" id="ARBA00022989"/>
    </source>
</evidence>
<evidence type="ECO:0000313" key="6">
    <source>
        <dbReference type="Proteomes" id="UP001174909"/>
    </source>
</evidence>
<dbReference type="GO" id="GO:0005778">
    <property type="term" value="C:peroxisomal membrane"/>
    <property type="evidence" value="ECO:0007669"/>
    <property type="project" value="TreeGrafter"/>
</dbReference>
<organism evidence="5 6">
    <name type="scientific">Geodia barretti</name>
    <name type="common">Barrett's horny sponge</name>
    <dbReference type="NCBI Taxonomy" id="519541"/>
    <lineage>
        <taxon>Eukaryota</taxon>
        <taxon>Metazoa</taxon>
        <taxon>Porifera</taxon>
        <taxon>Demospongiae</taxon>
        <taxon>Heteroscleromorpha</taxon>
        <taxon>Tetractinellida</taxon>
        <taxon>Astrophorina</taxon>
        <taxon>Geodiidae</taxon>
        <taxon>Geodia</taxon>
    </lineage>
</organism>
<dbReference type="AlphaFoldDB" id="A0AA35R063"/>